<dbReference type="AlphaFoldDB" id="A0A8X7SJ23"/>
<reference evidence="1 2" key="1">
    <citation type="submission" date="2020-02" db="EMBL/GenBank/DDBJ databases">
        <authorList>
            <person name="Ma Q."/>
            <person name="Huang Y."/>
            <person name="Song X."/>
            <person name="Pei D."/>
        </authorList>
    </citation>
    <scope>NUCLEOTIDE SEQUENCE [LARGE SCALE GENOMIC DNA]</scope>
    <source>
        <strain evidence="1">Sxm20200214</strain>
        <tissue evidence="1">Leaf</tissue>
    </source>
</reference>
<sequence length="69" mass="8074">MVTNMQISFLKDVKPQPHKTACHVQVKVLHSWRQYTKIAGDSLELIISDAHVTQSYMQTHAIPNRYLYY</sequence>
<proteinExistence type="predicted"/>
<dbReference type="EMBL" id="JAAMPC010000006">
    <property type="protein sequence ID" value="KAG2307222.1"/>
    <property type="molecule type" value="Genomic_DNA"/>
</dbReference>
<evidence type="ECO:0000313" key="2">
    <source>
        <dbReference type="Proteomes" id="UP000886595"/>
    </source>
</evidence>
<dbReference type="Proteomes" id="UP000886595">
    <property type="component" value="Unassembled WGS sequence"/>
</dbReference>
<keyword evidence="2" id="KW-1185">Reference proteome</keyword>
<protein>
    <submittedName>
        <fullName evidence="1">Uncharacterized protein</fullName>
    </submittedName>
</protein>
<name>A0A8X7SJ23_BRACI</name>
<evidence type="ECO:0000313" key="1">
    <source>
        <dbReference type="EMBL" id="KAG2307222.1"/>
    </source>
</evidence>
<accession>A0A8X7SJ23</accession>
<gene>
    <name evidence="1" type="ORF">Bca52824_026970</name>
</gene>
<organism evidence="1 2">
    <name type="scientific">Brassica carinata</name>
    <name type="common">Ethiopian mustard</name>
    <name type="synonym">Abyssinian cabbage</name>
    <dbReference type="NCBI Taxonomy" id="52824"/>
    <lineage>
        <taxon>Eukaryota</taxon>
        <taxon>Viridiplantae</taxon>
        <taxon>Streptophyta</taxon>
        <taxon>Embryophyta</taxon>
        <taxon>Tracheophyta</taxon>
        <taxon>Spermatophyta</taxon>
        <taxon>Magnoliopsida</taxon>
        <taxon>eudicotyledons</taxon>
        <taxon>Gunneridae</taxon>
        <taxon>Pentapetalae</taxon>
        <taxon>rosids</taxon>
        <taxon>malvids</taxon>
        <taxon>Brassicales</taxon>
        <taxon>Brassicaceae</taxon>
        <taxon>Brassiceae</taxon>
        <taxon>Brassica</taxon>
    </lineage>
</organism>
<comment type="caution">
    <text evidence="1">The sequence shown here is derived from an EMBL/GenBank/DDBJ whole genome shotgun (WGS) entry which is preliminary data.</text>
</comment>